<dbReference type="Proteomes" id="UP000177925">
    <property type="component" value="Unassembled WGS sequence"/>
</dbReference>
<evidence type="ECO:0000313" key="4">
    <source>
        <dbReference type="Proteomes" id="UP000177925"/>
    </source>
</evidence>
<evidence type="ECO:0000259" key="2">
    <source>
        <dbReference type="Pfam" id="PF22688"/>
    </source>
</evidence>
<comment type="caution">
    <text evidence="3">The sequence shown here is derived from an EMBL/GenBank/DDBJ whole genome shotgun (WGS) entry which is preliminary data.</text>
</comment>
<dbReference type="Gene3D" id="1.10.8.60">
    <property type="match status" value="1"/>
</dbReference>
<dbReference type="GO" id="GO:0006270">
    <property type="term" value="P:DNA replication initiation"/>
    <property type="evidence" value="ECO:0007669"/>
    <property type="project" value="TreeGrafter"/>
</dbReference>
<dbReference type="STRING" id="1817758.A2150_06855"/>
<protein>
    <submittedName>
        <fullName evidence="3">DnaA regulatory inactivator Hda</fullName>
    </submittedName>
</protein>
<feature type="domain" description="Chromosomal replication initiator protein DnaA ATPAse" evidence="1">
    <location>
        <begin position="19"/>
        <end position="164"/>
    </location>
</feature>
<feature type="domain" description="Hda lid" evidence="2">
    <location>
        <begin position="172"/>
        <end position="233"/>
    </location>
</feature>
<gene>
    <name evidence="3" type="ORF">A2150_06855</name>
</gene>
<dbReference type="InterPro" id="IPR017788">
    <property type="entry name" value="Hda"/>
</dbReference>
<reference evidence="3 4" key="1">
    <citation type="journal article" date="2016" name="Nat. Commun.">
        <title>Thousands of microbial genomes shed light on interconnected biogeochemical processes in an aquifer system.</title>
        <authorList>
            <person name="Anantharaman K."/>
            <person name="Brown C.T."/>
            <person name="Hug L.A."/>
            <person name="Sharon I."/>
            <person name="Castelle C.J."/>
            <person name="Probst A.J."/>
            <person name="Thomas B.C."/>
            <person name="Singh A."/>
            <person name="Wilkins M.J."/>
            <person name="Karaoz U."/>
            <person name="Brodie E.L."/>
            <person name="Williams K.H."/>
            <person name="Hubbard S.S."/>
            <person name="Banfield J.F."/>
        </authorList>
    </citation>
    <scope>NUCLEOTIDE SEQUENCE [LARGE SCALE GENOMIC DNA]</scope>
</reference>
<dbReference type="SUPFAM" id="SSF52540">
    <property type="entry name" value="P-loop containing nucleoside triphosphate hydrolases"/>
    <property type="match status" value="1"/>
</dbReference>
<organism evidence="3 4">
    <name type="scientific">Candidatus Muproteobacteria bacterium RBG_16_64_11</name>
    <dbReference type="NCBI Taxonomy" id="1817758"/>
    <lineage>
        <taxon>Bacteria</taxon>
        <taxon>Pseudomonadati</taxon>
        <taxon>Pseudomonadota</taxon>
        <taxon>Candidatus Muproteobacteria</taxon>
    </lineage>
</organism>
<dbReference type="AlphaFoldDB" id="A0A1F6TA47"/>
<dbReference type="GO" id="GO:0032297">
    <property type="term" value="P:negative regulation of DNA-templated DNA replication initiation"/>
    <property type="evidence" value="ECO:0007669"/>
    <property type="project" value="InterPro"/>
</dbReference>
<dbReference type="Gene3D" id="3.40.50.300">
    <property type="entry name" value="P-loop containing nucleotide triphosphate hydrolases"/>
    <property type="match status" value="1"/>
</dbReference>
<dbReference type="Pfam" id="PF22688">
    <property type="entry name" value="Hda_lid"/>
    <property type="match status" value="1"/>
</dbReference>
<dbReference type="PANTHER" id="PTHR30050:SF5">
    <property type="entry name" value="DNAA REGULATORY INACTIVATOR HDA"/>
    <property type="match status" value="1"/>
</dbReference>
<name>A0A1F6TA47_9PROT</name>
<sequence length="236" mass="25830">MTGPASAHPQLALNVRLRDDSAFDNFLAARNAEAFDRVVAFTTNTPGPTALLYLWGERGAGKTHLLEAACRERHARGERCVYLPLADAGQFAPALLDELEQAALVCLDDLDAVAGERAWETALFALIERAKASGARLLVAAAANPRHLGLAMPELRTRLGAGWVYQLHALNDQEKLSALGQRARQRGLDLPDEVARYILSRHARDTHAVFALLDRLDRAALAAQRRLTIPFVRGLE</sequence>
<dbReference type="EMBL" id="MFSS01000104">
    <property type="protein sequence ID" value="OGI42008.1"/>
    <property type="molecule type" value="Genomic_DNA"/>
</dbReference>
<evidence type="ECO:0000313" key="3">
    <source>
        <dbReference type="EMBL" id="OGI42008.1"/>
    </source>
</evidence>
<dbReference type="InterPro" id="IPR013317">
    <property type="entry name" value="DnaA_dom"/>
</dbReference>
<accession>A0A1F6TA47</accession>
<dbReference type="Pfam" id="PF00308">
    <property type="entry name" value="Bac_DnaA"/>
    <property type="match status" value="1"/>
</dbReference>
<dbReference type="PANTHER" id="PTHR30050">
    <property type="entry name" value="CHROMOSOMAL REPLICATION INITIATOR PROTEIN DNAA"/>
    <property type="match status" value="1"/>
</dbReference>
<proteinExistence type="predicted"/>
<dbReference type="InterPro" id="IPR027417">
    <property type="entry name" value="P-loop_NTPase"/>
</dbReference>
<dbReference type="InterPro" id="IPR055199">
    <property type="entry name" value="Hda_lid"/>
</dbReference>
<evidence type="ECO:0000259" key="1">
    <source>
        <dbReference type="Pfam" id="PF00308"/>
    </source>
</evidence>
<dbReference type="NCBIfam" id="TIGR03420">
    <property type="entry name" value="DnaA_homol_Hda"/>
    <property type="match status" value="1"/>
</dbReference>